<dbReference type="RefSeq" id="WP_055342994.1">
    <property type="nucleotide sequence ID" value="NZ_CDNI01000022.1"/>
</dbReference>
<dbReference type="SUPFAM" id="SSF52540">
    <property type="entry name" value="P-loop containing nucleoside triphosphate hydrolases"/>
    <property type="match status" value="2"/>
</dbReference>
<proteinExistence type="predicted"/>
<dbReference type="AlphaFoldDB" id="A0A0C7GBA6"/>
<dbReference type="OrthoDB" id="9781752at2"/>
<evidence type="ECO:0000313" key="1">
    <source>
        <dbReference type="EMBL" id="CEQ04996.1"/>
    </source>
</evidence>
<dbReference type="EMBL" id="CEKZ01000022">
    <property type="protein sequence ID" value="CEQ04996.1"/>
    <property type="molecule type" value="Genomic_DNA"/>
</dbReference>
<reference evidence="2" key="1">
    <citation type="submission" date="2015-01" db="EMBL/GenBank/DDBJ databases">
        <authorList>
            <person name="Aslett M.A."/>
            <person name="De Silva N."/>
        </authorList>
    </citation>
    <scope>NUCLEOTIDE SEQUENCE [LARGE SCALE GENOMIC DNA]</scope>
    <source>
        <strain evidence="2">R28058</strain>
    </source>
</reference>
<gene>
    <name evidence="1" type="ORF">R28058_27131</name>
</gene>
<organism evidence="1 2">
    <name type="scientific">Paraclostridium sordellii</name>
    <name type="common">Clostridium sordellii</name>
    <dbReference type="NCBI Taxonomy" id="1505"/>
    <lineage>
        <taxon>Bacteria</taxon>
        <taxon>Bacillati</taxon>
        <taxon>Bacillota</taxon>
        <taxon>Clostridia</taxon>
        <taxon>Peptostreptococcales</taxon>
        <taxon>Peptostreptococcaceae</taxon>
        <taxon>Paraclostridium</taxon>
    </lineage>
</organism>
<dbReference type="CDD" id="cd01983">
    <property type="entry name" value="SIMIBI"/>
    <property type="match status" value="1"/>
</dbReference>
<accession>A0A0C7GBA6</accession>
<dbReference type="Proteomes" id="UP000049127">
    <property type="component" value="Unassembled WGS sequence"/>
</dbReference>
<dbReference type="Gene3D" id="3.40.50.300">
    <property type="entry name" value="P-loop containing nucleotide triphosphate hydrolases"/>
    <property type="match status" value="1"/>
</dbReference>
<sequence length="360" mass="40862">MEGKTRKMFPGGNTSKGFKSFFNYAIPKDANIIFCMKGGPGVGKSSLMKKVAKEMIERGYDVDLYPCSSDPDSLDVIVIKKLGAVMLDATAPHIVDPKNPGAIDEILDLGMFWNREGIEINRDKIVECNKEVSRFFKVGFSYFESAAPIAYEIQSKNVDCMDFGKVNLVTSQLIDDIFKNIKPSENYKESRHLFGSALSPLGHVEFTDTILEDIDKVYYLNGKIGTGKTTLLNKVANKAIENGLEVEVFHAPLLPEKIETIVLKDLNISITTSKLFESDNFEIIDLNQFLDKDMQEKYKNELEFSQNTLDNLVSYGLLNIRKAKEEHDKLEKFYIPNMNFEEVNKLKDLIVDRIIKYDEN</sequence>
<evidence type="ECO:0000313" key="2">
    <source>
        <dbReference type="Proteomes" id="UP000049127"/>
    </source>
</evidence>
<protein>
    <submittedName>
        <fullName evidence="1">ATP/GTP-binding protein</fullName>
    </submittedName>
</protein>
<name>A0A0C7GBA6_PARSO</name>
<dbReference type="InterPro" id="IPR027417">
    <property type="entry name" value="P-loop_NTPase"/>
</dbReference>